<comment type="caution">
    <text evidence="1">The sequence shown here is derived from an EMBL/GenBank/DDBJ whole genome shotgun (WGS) entry which is preliminary data.</text>
</comment>
<protein>
    <recommendedName>
        <fullName evidence="3">PsbP C-terminal domain-containing protein</fullName>
    </recommendedName>
</protein>
<proteinExistence type="predicted"/>
<organism evidence="1 2">
    <name type="scientific">Parachlamydia acanthamoebae</name>
    <dbReference type="NCBI Taxonomy" id="83552"/>
    <lineage>
        <taxon>Bacteria</taxon>
        <taxon>Pseudomonadati</taxon>
        <taxon>Chlamydiota</taxon>
        <taxon>Chlamydiia</taxon>
        <taxon>Parachlamydiales</taxon>
        <taxon>Parachlamydiaceae</taxon>
        <taxon>Parachlamydia</taxon>
    </lineage>
</organism>
<evidence type="ECO:0000313" key="1">
    <source>
        <dbReference type="EMBL" id="KIA76995.1"/>
    </source>
</evidence>
<accession>A0A0C1C7B7</accession>
<dbReference type="PATRIC" id="fig|83552.4.peg.1866"/>
<evidence type="ECO:0008006" key="3">
    <source>
        <dbReference type="Google" id="ProtNLM"/>
    </source>
</evidence>
<sequence length="185" mass="21182">MNFLFNRHIGILFICLSLFINGYAETPNISSESVSELELITFTPPNGWRIADSKELPKHVKIMVVGQGEREFSPSINLATEHYTRSLNDYLKRIKEINQSQGVEWKNLGSIHTDAGEANLSQVDEKTQWGDLRMMHVVLVKDETAYILTAAALKDEFPKFYKDFFASLKSLRFIKEQQKPAEKQA</sequence>
<reference evidence="1 2" key="1">
    <citation type="journal article" date="2014" name="Mol. Biol. Evol.">
        <title>Massive expansion of Ubiquitination-related gene families within the Chlamydiae.</title>
        <authorList>
            <person name="Domman D."/>
            <person name="Collingro A."/>
            <person name="Lagkouvardos I."/>
            <person name="Gehre L."/>
            <person name="Weinmaier T."/>
            <person name="Rattei T."/>
            <person name="Subtil A."/>
            <person name="Horn M."/>
        </authorList>
    </citation>
    <scope>NUCLEOTIDE SEQUENCE [LARGE SCALE GENOMIC DNA]</scope>
    <source>
        <strain evidence="1 2">OEW1</strain>
    </source>
</reference>
<dbReference type="RefSeq" id="WP_013925516.1">
    <property type="nucleotide sequence ID" value="NZ_JSAM01000096.1"/>
</dbReference>
<dbReference type="EMBL" id="JSAM01000096">
    <property type="protein sequence ID" value="KIA76995.1"/>
    <property type="molecule type" value="Genomic_DNA"/>
</dbReference>
<dbReference type="Proteomes" id="UP000031307">
    <property type="component" value="Unassembled WGS sequence"/>
</dbReference>
<evidence type="ECO:0000313" key="2">
    <source>
        <dbReference type="Proteomes" id="UP000031307"/>
    </source>
</evidence>
<dbReference type="AlphaFoldDB" id="A0A0C1C7B7"/>
<dbReference type="Gene3D" id="3.40.1000.10">
    <property type="entry name" value="Mog1/PsbP, alpha/beta/alpha sandwich"/>
    <property type="match status" value="1"/>
</dbReference>
<name>A0A0C1C7B7_9BACT</name>
<gene>
    <name evidence="1" type="ORF">DB43_HA00140</name>
</gene>
<dbReference type="OMA" id="LATEHYT"/>